<protein>
    <submittedName>
        <fullName evidence="3">Uncharacterized protein</fullName>
    </submittedName>
</protein>
<sequence>MRRRIRVAGSLAIPALLGLSLLAPTTAQAADVTSGDYKAVFNYTKPGSSTLDHSILNDLAGLVDRAAPGRTAPVHPSVRRPVPSLAVRAVGTPGAESRGVSGRSEAERRSPPPIDVRCPNVSL</sequence>
<evidence type="ECO:0000313" key="4">
    <source>
        <dbReference type="Proteomes" id="UP001257895"/>
    </source>
</evidence>
<evidence type="ECO:0000313" key="3">
    <source>
        <dbReference type="EMBL" id="MDT6974703.1"/>
    </source>
</evidence>
<gene>
    <name evidence="3" type="ORF">QNO05_33295</name>
</gene>
<feature type="signal peptide" evidence="2">
    <location>
        <begin position="1"/>
        <end position="29"/>
    </location>
</feature>
<proteinExistence type="predicted"/>
<feature type="region of interest" description="Disordered" evidence="1">
    <location>
        <begin position="69"/>
        <end position="123"/>
    </location>
</feature>
<evidence type="ECO:0000256" key="1">
    <source>
        <dbReference type="SAM" id="MobiDB-lite"/>
    </source>
</evidence>
<organism evidence="3 4">
    <name type="scientific">Streptomyces thermocarboxydus</name>
    <dbReference type="NCBI Taxonomy" id="59299"/>
    <lineage>
        <taxon>Bacteria</taxon>
        <taxon>Bacillati</taxon>
        <taxon>Actinomycetota</taxon>
        <taxon>Actinomycetes</taxon>
        <taxon>Kitasatosporales</taxon>
        <taxon>Streptomycetaceae</taxon>
        <taxon>Streptomyces</taxon>
    </lineage>
</organism>
<keyword evidence="4" id="KW-1185">Reference proteome</keyword>
<dbReference type="RefSeq" id="WP_199781967.1">
    <property type="nucleotide sequence ID" value="NZ_BAAAGV010000127.1"/>
</dbReference>
<feature type="chain" id="PRO_5046353871" evidence="2">
    <location>
        <begin position="30"/>
        <end position="123"/>
    </location>
</feature>
<dbReference type="EMBL" id="JASKMB010000064">
    <property type="protein sequence ID" value="MDT6974703.1"/>
    <property type="molecule type" value="Genomic_DNA"/>
</dbReference>
<evidence type="ECO:0000256" key="2">
    <source>
        <dbReference type="SAM" id="SignalP"/>
    </source>
</evidence>
<keyword evidence="2" id="KW-0732">Signal</keyword>
<dbReference type="Proteomes" id="UP001257895">
    <property type="component" value="Unassembled WGS sequence"/>
</dbReference>
<name>A0ABU3JI07_9ACTN</name>
<feature type="compositionally biased region" description="Low complexity" evidence="1">
    <location>
        <begin position="73"/>
        <end position="84"/>
    </location>
</feature>
<reference evidence="3 4" key="1">
    <citation type="submission" date="2023-05" db="EMBL/GenBank/DDBJ databases">
        <title>Streptomyces fuscus sp. nov., a brown-black pigment producing actinomyces isolated from dry sand of Sea duck farm.</title>
        <authorList>
            <person name="Xie J."/>
            <person name="Shen N."/>
        </authorList>
    </citation>
    <scope>NUCLEOTIDE SEQUENCE [LARGE SCALE GENOMIC DNA]</scope>
    <source>
        <strain evidence="3 4">CGMCC 4.1883</strain>
    </source>
</reference>
<comment type="caution">
    <text evidence="3">The sequence shown here is derived from an EMBL/GenBank/DDBJ whole genome shotgun (WGS) entry which is preliminary data.</text>
</comment>
<accession>A0ABU3JI07</accession>